<name>A0A518INE8_9BACT</name>
<evidence type="ECO:0000313" key="2">
    <source>
        <dbReference type="Proteomes" id="UP000316770"/>
    </source>
</evidence>
<evidence type="ECO:0000313" key="1">
    <source>
        <dbReference type="EMBL" id="QDV54619.1"/>
    </source>
</evidence>
<gene>
    <name evidence="1" type="ORF">Mal33_05740</name>
</gene>
<dbReference type="SUPFAM" id="SSF49785">
    <property type="entry name" value="Galactose-binding domain-like"/>
    <property type="match status" value="1"/>
</dbReference>
<sequence length="185" mass="19738">MILMLAVLMTVANDAPQISNGRFEQSVKTSGLPSSWLFTSLPSKHHLVTYRTKVVGEGDQASNALAIHVAGDHPDESVAYNAHQELKGLAVGKTYRVSAKMTASGLSTAPMIVLECLNANGDKHLGFARSEERRLSGDVTAWERFETDITVPEGTAVVRIRIGIPAKGNAGGTAVIDDVEIAEVK</sequence>
<dbReference type="AlphaFoldDB" id="A0A518INE8"/>
<keyword evidence="2" id="KW-1185">Reference proteome</keyword>
<dbReference type="InterPro" id="IPR008979">
    <property type="entry name" value="Galactose-bd-like_sf"/>
</dbReference>
<dbReference type="Proteomes" id="UP000316770">
    <property type="component" value="Chromosome"/>
</dbReference>
<dbReference type="EMBL" id="CP036318">
    <property type="protein sequence ID" value="QDV54619.1"/>
    <property type="molecule type" value="Genomic_DNA"/>
</dbReference>
<protein>
    <recommendedName>
        <fullName evidence="3">CBM-cenC domain-containing protein</fullName>
    </recommendedName>
</protein>
<dbReference type="Gene3D" id="2.60.120.260">
    <property type="entry name" value="Galactose-binding domain-like"/>
    <property type="match status" value="1"/>
</dbReference>
<evidence type="ECO:0008006" key="3">
    <source>
        <dbReference type="Google" id="ProtNLM"/>
    </source>
</evidence>
<organism evidence="1 2">
    <name type="scientific">Rosistilla oblonga</name>
    <dbReference type="NCBI Taxonomy" id="2527990"/>
    <lineage>
        <taxon>Bacteria</taxon>
        <taxon>Pseudomonadati</taxon>
        <taxon>Planctomycetota</taxon>
        <taxon>Planctomycetia</taxon>
        <taxon>Pirellulales</taxon>
        <taxon>Pirellulaceae</taxon>
        <taxon>Rosistilla</taxon>
    </lineage>
</organism>
<reference evidence="1 2" key="1">
    <citation type="submission" date="2019-02" db="EMBL/GenBank/DDBJ databases">
        <title>Deep-cultivation of Planctomycetes and their phenomic and genomic characterization uncovers novel biology.</title>
        <authorList>
            <person name="Wiegand S."/>
            <person name="Jogler M."/>
            <person name="Boedeker C."/>
            <person name="Pinto D."/>
            <person name="Vollmers J."/>
            <person name="Rivas-Marin E."/>
            <person name="Kohn T."/>
            <person name="Peeters S.H."/>
            <person name="Heuer A."/>
            <person name="Rast P."/>
            <person name="Oberbeckmann S."/>
            <person name="Bunk B."/>
            <person name="Jeske O."/>
            <person name="Meyerdierks A."/>
            <person name="Storesund J.E."/>
            <person name="Kallscheuer N."/>
            <person name="Luecker S."/>
            <person name="Lage O.M."/>
            <person name="Pohl T."/>
            <person name="Merkel B.J."/>
            <person name="Hornburger P."/>
            <person name="Mueller R.-W."/>
            <person name="Bruemmer F."/>
            <person name="Labrenz M."/>
            <person name="Spormann A.M."/>
            <person name="Op den Camp H."/>
            <person name="Overmann J."/>
            <person name="Amann R."/>
            <person name="Jetten M.S.M."/>
            <person name="Mascher T."/>
            <person name="Medema M.H."/>
            <person name="Devos D.P."/>
            <person name="Kaster A.-K."/>
            <person name="Ovreas L."/>
            <person name="Rohde M."/>
            <person name="Galperin M.Y."/>
            <person name="Jogler C."/>
        </authorList>
    </citation>
    <scope>NUCLEOTIDE SEQUENCE [LARGE SCALE GENOMIC DNA]</scope>
    <source>
        <strain evidence="1 2">Mal33</strain>
    </source>
</reference>
<accession>A0A518INE8</accession>
<dbReference type="RefSeq" id="WP_145282219.1">
    <property type="nucleotide sequence ID" value="NZ_CP036318.1"/>
</dbReference>
<proteinExistence type="predicted"/>